<dbReference type="AlphaFoldDB" id="A0A841EBJ1"/>
<dbReference type="EMBL" id="JACHLY010000001">
    <property type="protein sequence ID" value="MBB5998433.1"/>
    <property type="molecule type" value="Genomic_DNA"/>
</dbReference>
<gene>
    <name evidence="1" type="ORF">HNR25_002184</name>
</gene>
<sequence>MSEFPDTFMSHAAEAVLYPDQVIAAYLGGPGTVIVYSCHDRQYRLRLAEEARNATEPDEVLVCGYGDIESVLEGARAAGLTLRQVTRSLAEGCRAHLEAWADVGRLAGLPLVLELRREMARNGFHLSRCSHLGTCDGARTTQDFFTPMRVPTVTAAVRHRPLGDDRAEVRVGLYDIAAEFASWHAPLQEGLVRTRANEISTALYRYLGH</sequence>
<dbReference type="RefSeq" id="WP_184634659.1">
    <property type="nucleotide sequence ID" value="NZ_BAABKT010000014.1"/>
</dbReference>
<evidence type="ECO:0000313" key="1">
    <source>
        <dbReference type="EMBL" id="MBB5998433.1"/>
    </source>
</evidence>
<accession>A0A841EBJ1</accession>
<proteinExistence type="predicted"/>
<dbReference type="Proteomes" id="UP000578077">
    <property type="component" value="Unassembled WGS sequence"/>
</dbReference>
<comment type="caution">
    <text evidence="1">The sequence shown here is derived from an EMBL/GenBank/DDBJ whole genome shotgun (WGS) entry which is preliminary data.</text>
</comment>
<evidence type="ECO:0000313" key="2">
    <source>
        <dbReference type="Proteomes" id="UP000578077"/>
    </source>
</evidence>
<keyword evidence="2" id="KW-1185">Reference proteome</keyword>
<reference evidence="1 2" key="1">
    <citation type="submission" date="2020-08" db="EMBL/GenBank/DDBJ databases">
        <title>Sequencing the genomes of 1000 actinobacteria strains.</title>
        <authorList>
            <person name="Klenk H.-P."/>
        </authorList>
    </citation>
    <scope>NUCLEOTIDE SEQUENCE [LARGE SCALE GENOMIC DNA]</scope>
    <source>
        <strain evidence="1 2">DSM 44593</strain>
    </source>
</reference>
<protein>
    <submittedName>
        <fullName evidence="1">Uncharacterized protein</fullName>
    </submittedName>
</protein>
<organism evidence="1 2">
    <name type="scientific">Streptomonospora salina</name>
    <dbReference type="NCBI Taxonomy" id="104205"/>
    <lineage>
        <taxon>Bacteria</taxon>
        <taxon>Bacillati</taxon>
        <taxon>Actinomycetota</taxon>
        <taxon>Actinomycetes</taxon>
        <taxon>Streptosporangiales</taxon>
        <taxon>Nocardiopsidaceae</taxon>
        <taxon>Streptomonospora</taxon>
    </lineage>
</organism>
<name>A0A841EBJ1_9ACTN</name>